<dbReference type="EMBL" id="AJWZ01001689">
    <property type="protein sequence ID" value="EKC73049.1"/>
    <property type="molecule type" value="Genomic_DNA"/>
</dbReference>
<feature type="domain" description="Dinitrogenase iron-molybdenum cofactor biosynthesis" evidence="1">
    <location>
        <begin position="19"/>
        <end position="93"/>
    </location>
</feature>
<name>K1TZP4_9ZZZZ</name>
<evidence type="ECO:0000313" key="2">
    <source>
        <dbReference type="EMBL" id="EKC73049.1"/>
    </source>
</evidence>
<dbReference type="InterPro" id="IPR036105">
    <property type="entry name" value="DiNase_FeMo-co_biosyn_sf"/>
</dbReference>
<reference evidence="2" key="1">
    <citation type="journal article" date="2013" name="Environ. Microbiol.">
        <title>Microbiota from the distal guts of lean and obese adolescents exhibit partial functional redundancy besides clear differences in community structure.</title>
        <authorList>
            <person name="Ferrer M."/>
            <person name="Ruiz A."/>
            <person name="Lanza F."/>
            <person name="Haange S.B."/>
            <person name="Oberbach A."/>
            <person name="Till H."/>
            <person name="Bargiela R."/>
            <person name="Campoy C."/>
            <person name="Segura M.T."/>
            <person name="Richter M."/>
            <person name="von Bergen M."/>
            <person name="Seifert J."/>
            <person name="Suarez A."/>
        </authorList>
    </citation>
    <scope>NUCLEOTIDE SEQUENCE</scope>
</reference>
<gene>
    <name evidence="2" type="ORF">OBE_02589</name>
</gene>
<evidence type="ECO:0000259" key="1">
    <source>
        <dbReference type="Pfam" id="PF02579"/>
    </source>
</evidence>
<dbReference type="Pfam" id="PF02579">
    <property type="entry name" value="Nitro_FeMo-Co"/>
    <property type="match status" value="1"/>
</dbReference>
<dbReference type="AlphaFoldDB" id="K1TZP4"/>
<comment type="caution">
    <text evidence="2">The sequence shown here is derived from an EMBL/GenBank/DDBJ whole genome shotgun (WGS) entry which is preliminary data.</text>
</comment>
<dbReference type="PANTHER" id="PTHR42983">
    <property type="entry name" value="DINITROGENASE IRON-MOLYBDENUM COFACTOR PROTEIN-RELATED"/>
    <property type="match status" value="1"/>
</dbReference>
<dbReference type="InterPro" id="IPR003731">
    <property type="entry name" value="Di-Nase_FeMo-co_biosynth"/>
</dbReference>
<dbReference type="PANTHER" id="PTHR42983:SF1">
    <property type="entry name" value="IRON-MOLYBDENUM PROTEIN"/>
    <property type="match status" value="1"/>
</dbReference>
<dbReference type="Gene3D" id="3.30.420.130">
    <property type="entry name" value="Dinitrogenase iron-molybdenum cofactor biosynthesis domain"/>
    <property type="match status" value="1"/>
</dbReference>
<feature type="non-terminal residue" evidence="2">
    <location>
        <position position="97"/>
    </location>
</feature>
<organism evidence="2">
    <name type="scientific">human gut metagenome</name>
    <dbReference type="NCBI Taxonomy" id="408170"/>
    <lineage>
        <taxon>unclassified sequences</taxon>
        <taxon>metagenomes</taxon>
        <taxon>organismal metagenomes</taxon>
    </lineage>
</organism>
<accession>K1TZP4</accession>
<sequence length="97" mass="9605">MQQIAKAGGSVFWAATGVFKIYDAENGLILSSEVVSTNGQGHGALVGFLVQHQVNVVLCGGIGAGAQAALTQAGIQLFGGISGSADAAAADYLAGRL</sequence>
<protein>
    <submittedName>
        <fullName evidence="2">Dinitrogenase iron-molybdenum cofactor biosynthesis</fullName>
    </submittedName>
</protein>
<dbReference type="SUPFAM" id="SSF53146">
    <property type="entry name" value="Nitrogenase accessory factor-like"/>
    <property type="match status" value="1"/>
</dbReference>
<proteinExistence type="predicted"/>